<dbReference type="OrthoDB" id="363185at2759"/>
<dbReference type="NCBIfam" id="NF002634">
    <property type="entry name" value="PRK02304.1-3"/>
    <property type="match status" value="1"/>
</dbReference>
<dbReference type="InterPro" id="IPR005764">
    <property type="entry name" value="Ade_phspho_trans"/>
</dbReference>
<dbReference type="SUPFAM" id="SSF53271">
    <property type="entry name" value="PRTase-like"/>
    <property type="match status" value="1"/>
</dbReference>
<keyword evidence="9" id="KW-0808">Transferase</keyword>
<dbReference type="AlphaFoldDB" id="A0A9D4TTF0"/>
<keyword evidence="7" id="KW-0963">Cytoplasm</keyword>
<dbReference type="InterPro" id="IPR029057">
    <property type="entry name" value="PRTase-like"/>
</dbReference>
<name>A0A9D4TTF0_CHLVU</name>
<sequence length="213" mass="23104">MKCRLPVSISIIVLIPYHQSVSPVHNQSTRRSIMGADPRTALISDSIRIIPDFPKAGIMFQDVTTILLDPVAFKHTVDMLHERYQGTKIDVVAGFEARGLIFGAPLAIALGCAFVPLRKPGKLPGDVLSADYVTEYSTDRIEMHVGAVRQGQRVLLVDDLIATGGTLRAGVELVQKAGGKVVEAACIIELPELKGREKLEGLPLFVLVEKEGL</sequence>
<evidence type="ECO:0000256" key="7">
    <source>
        <dbReference type="ARBA" id="ARBA00022490"/>
    </source>
</evidence>
<evidence type="ECO:0000313" key="12">
    <source>
        <dbReference type="EMBL" id="KAI3434464.1"/>
    </source>
</evidence>
<dbReference type="EC" id="2.4.2.7" evidence="6"/>
<dbReference type="InterPro" id="IPR050120">
    <property type="entry name" value="Adenine_PRTase"/>
</dbReference>
<comment type="pathway">
    <text evidence="3">Purine metabolism; AMP biosynthesis via salvage pathway; AMP from adenine: step 1/1.</text>
</comment>
<dbReference type="PANTHER" id="PTHR11776:SF7">
    <property type="entry name" value="PHOSPHORIBOSYLTRANSFERASE DOMAIN-CONTAINING PROTEIN"/>
    <property type="match status" value="1"/>
</dbReference>
<dbReference type="HAMAP" id="MF_00004">
    <property type="entry name" value="Aden_phosphoribosyltr"/>
    <property type="match status" value="1"/>
</dbReference>
<evidence type="ECO:0000256" key="4">
    <source>
        <dbReference type="ARBA" id="ARBA00008391"/>
    </source>
</evidence>
<evidence type="ECO:0000256" key="3">
    <source>
        <dbReference type="ARBA" id="ARBA00004659"/>
    </source>
</evidence>
<keyword evidence="10" id="KW-0660">Purine salvage</keyword>
<dbReference type="GO" id="GO:0003999">
    <property type="term" value="F:adenine phosphoribosyltransferase activity"/>
    <property type="evidence" value="ECO:0007669"/>
    <property type="project" value="UniProtKB-EC"/>
</dbReference>
<accession>A0A9D4TTF0</accession>
<reference evidence="12" key="1">
    <citation type="journal article" date="2019" name="Plant J.">
        <title>Chlorella vulgaris genome assembly and annotation reveals the molecular basis for metabolic acclimation to high light conditions.</title>
        <authorList>
            <person name="Cecchin M."/>
            <person name="Marcolungo L."/>
            <person name="Rossato M."/>
            <person name="Girolomoni L."/>
            <person name="Cosentino E."/>
            <person name="Cuine S."/>
            <person name="Li-Beisson Y."/>
            <person name="Delledonne M."/>
            <person name="Ballottari M."/>
        </authorList>
    </citation>
    <scope>NUCLEOTIDE SEQUENCE</scope>
    <source>
        <strain evidence="12">211/11P</strain>
    </source>
</reference>
<dbReference type="Pfam" id="PF00156">
    <property type="entry name" value="Pribosyltran"/>
    <property type="match status" value="1"/>
</dbReference>
<dbReference type="NCBIfam" id="TIGR01090">
    <property type="entry name" value="apt"/>
    <property type="match status" value="1"/>
</dbReference>
<dbReference type="EMBL" id="SIDB01000003">
    <property type="protein sequence ID" value="KAI3434464.1"/>
    <property type="molecule type" value="Genomic_DNA"/>
</dbReference>
<protein>
    <recommendedName>
        <fullName evidence="6">adenine phosphoribosyltransferase</fullName>
        <ecNumber evidence="6">2.4.2.7</ecNumber>
    </recommendedName>
</protein>
<gene>
    <name evidence="12" type="ORF">D9Q98_002541</name>
</gene>
<keyword evidence="13" id="KW-1185">Reference proteome</keyword>
<dbReference type="NCBIfam" id="NF002636">
    <property type="entry name" value="PRK02304.1-5"/>
    <property type="match status" value="1"/>
</dbReference>
<dbReference type="Gene3D" id="3.40.50.2020">
    <property type="match status" value="1"/>
</dbReference>
<dbReference type="CDD" id="cd06223">
    <property type="entry name" value="PRTases_typeI"/>
    <property type="match status" value="1"/>
</dbReference>
<dbReference type="PANTHER" id="PTHR11776">
    <property type="entry name" value="ADENINE PHOSPHORIBOSYLTRANSFERASE"/>
    <property type="match status" value="1"/>
</dbReference>
<feature type="domain" description="Phosphoribosyltransferase" evidence="11">
    <location>
        <begin position="80"/>
        <end position="194"/>
    </location>
</feature>
<dbReference type="Proteomes" id="UP001055712">
    <property type="component" value="Unassembled WGS sequence"/>
</dbReference>
<evidence type="ECO:0000256" key="2">
    <source>
        <dbReference type="ARBA" id="ARBA00004496"/>
    </source>
</evidence>
<reference evidence="12" key="2">
    <citation type="submission" date="2020-11" db="EMBL/GenBank/DDBJ databases">
        <authorList>
            <person name="Cecchin M."/>
            <person name="Marcolungo L."/>
            <person name="Rossato M."/>
            <person name="Girolomoni L."/>
            <person name="Cosentino E."/>
            <person name="Cuine S."/>
            <person name="Li-Beisson Y."/>
            <person name="Delledonne M."/>
            <person name="Ballottari M."/>
        </authorList>
    </citation>
    <scope>NUCLEOTIDE SEQUENCE</scope>
    <source>
        <strain evidence="12">211/11P</strain>
        <tissue evidence="12">Whole cell</tissue>
    </source>
</reference>
<comment type="subcellular location">
    <subcellularLocation>
        <location evidence="2">Cytoplasm</location>
    </subcellularLocation>
</comment>
<dbReference type="InterPro" id="IPR000836">
    <property type="entry name" value="PRTase_dom"/>
</dbReference>
<evidence type="ECO:0000256" key="9">
    <source>
        <dbReference type="ARBA" id="ARBA00022679"/>
    </source>
</evidence>
<evidence type="ECO:0000256" key="5">
    <source>
        <dbReference type="ARBA" id="ARBA00011738"/>
    </source>
</evidence>
<dbReference type="GO" id="GO:0005829">
    <property type="term" value="C:cytosol"/>
    <property type="evidence" value="ECO:0007669"/>
    <property type="project" value="TreeGrafter"/>
</dbReference>
<comment type="caution">
    <text evidence="12">The sequence shown here is derived from an EMBL/GenBank/DDBJ whole genome shotgun (WGS) entry which is preliminary data.</text>
</comment>
<evidence type="ECO:0000256" key="10">
    <source>
        <dbReference type="ARBA" id="ARBA00022726"/>
    </source>
</evidence>
<comment type="subunit">
    <text evidence="5">Homodimer.</text>
</comment>
<evidence type="ECO:0000313" key="13">
    <source>
        <dbReference type="Proteomes" id="UP001055712"/>
    </source>
</evidence>
<organism evidence="12 13">
    <name type="scientific">Chlorella vulgaris</name>
    <name type="common">Green alga</name>
    <dbReference type="NCBI Taxonomy" id="3077"/>
    <lineage>
        <taxon>Eukaryota</taxon>
        <taxon>Viridiplantae</taxon>
        <taxon>Chlorophyta</taxon>
        <taxon>core chlorophytes</taxon>
        <taxon>Trebouxiophyceae</taxon>
        <taxon>Chlorellales</taxon>
        <taxon>Chlorellaceae</taxon>
        <taxon>Chlorella clade</taxon>
        <taxon>Chlorella</taxon>
    </lineage>
</organism>
<evidence type="ECO:0000256" key="6">
    <source>
        <dbReference type="ARBA" id="ARBA00011893"/>
    </source>
</evidence>
<dbReference type="GO" id="GO:0006166">
    <property type="term" value="P:purine ribonucleoside salvage"/>
    <property type="evidence" value="ECO:0007669"/>
    <property type="project" value="UniProtKB-KW"/>
</dbReference>
<comment type="catalytic activity">
    <reaction evidence="1">
        <text>AMP + diphosphate = 5-phospho-alpha-D-ribose 1-diphosphate + adenine</text>
        <dbReference type="Rhea" id="RHEA:16609"/>
        <dbReference type="ChEBI" id="CHEBI:16708"/>
        <dbReference type="ChEBI" id="CHEBI:33019"/>
        <dbReference type="ChEBI" id="CHEBI:58017"/>
        <dbReference type="ChEBI" id="CHEBI:456215"/>
        <dbReference type="EC" id="2.4.2.7"/>
    </reaction>
</comment>
<proteinExistence type="inferred from homology"/>
<dbReference type="FunFam" id="3.40.50.2020:FF:000022">
    <property type="entry name" value="Adenine phosphoribosyltransferase 1"/>
    <property type="match status" value="1"/>
</dbReference>
<dbReference type="GO" id="GO:0006168">
    <property type="term" value="P:adenine salvage"/>
    <property type="evidence" value="ECO:0007669"/>
    <property type="project" value="InterPro"/>
</dbReference>
<keyword evidence="8" id="KW-0328">Glycosyltransferase</keyword>
<evidence type="ECO:0000259" key="11">
    <source>
        <dbReference type="Pfam" id="PF00156"/>
    </source>
</evidence>
<evidence type="ECO:0000256" key="1">
    <source>
        <dbReference type="ARBA" id="ARBA00000868"/>
    </source>
</evidence>
<comment type="similarity">
    <text evidence="4">Belongs to the purine/pyrimidine phosphoribosyltransferase family.</text>
</comment>
<evidence type="ECO:0000256" key="8">
    <source>
        <dbReference type="ARBA" id="ARBA00022676"/>
    </source>
</evidence>